<dbReference type="PANTHER" id="PTHR11822">
    <property type="entry name" value="NADP-SPECIFIC ISOCITRATE DEHYDROGENASE"/>
    <property type="match status" value="1"/>
</dbReference>
<comment type="similarity">
    <text evidence="3">Belongs to the isocitrate and isopropylmalate dehydrogenases family.</text>
</comment>
<dbReference type="GO" id="GO:0046872">
    <property type="term" value="F:metal ion binding"/>
    <property type="evidence" value="ECO:0007669"/>
    <property type="project" value="UniProtKB-KW"/>
</dbReference>
<feature type="domain" description="Isopropylmalate dehydrogenase-like" evidence="10">
    <location>
        <begin position="2"/>
        <end position="110"/>
    </location>
</feature>
<gene>
    <name evidence="11" type="ORF">PANT_20c00022</name>
</gene>
<dbReference type="InterPro" id="IPR004790">
    <property type="entry name" value="Isocitrate_DH_NADP"/>
</dbReference>
<accession>M9MHM9</accession>
<comment type="catalytic activity">
    <reaction evidence="9">
        <text>D-threo-isocitrate + NADP(+) = 2-oxoglutarate + CO2 + NADPH</text>
        <dbReference type="Rhea" id="RHEA:19629"/>
        <dbReference type="ChEBI" id="CHEBI:15562"/>
        <dbReference type="ChEBI" id="CHEBI:16526"/>
        <dbReference type="ChEBI" id="CHEBI:16810"/>
        <dbReference type="ChEBI" id="CHEBI:57783"/>
        <dbReference type="ChEBI" id="CHEBI:58349"/>
        <dbReference type="EC" id="1.1.1.42"/>
    </reaction>
</comment>
<keyword evidence="4" id="KW-0816">Tricarboxylic acid cycle</keyword>
<protein>
    <submittedName>
        <fullName evidence="11">NADP-dependent isocitrate dehydrogenase</fullName>
    </submittedName>
</protein>
<evidence type="ECO:0000256" key="8">
    <source>
        <dbReference type="ARBA" id="ARBA00023211"/>
    </source>
</evidence>
<evidence type="ECO:0000313" key="11">
    <source>
        <dbReference type="EMBL" id="GAC76242.1"/>
    </source>
</evidence>
<dbReference type="Gene3D" id="3.40.718.10">
    <property type="entry name" value="Isopropylmalate Dehydrogenase"/>
    <property type="match status" value="1"/>
</dbReference>
<evidence type="ECO:0000256" key="4">
    <source>
        <dbReference type="ARBA" id="ARBA00022532"/>
    </source>
</evidence>
<evidence type="ECO:0000256" key="1">
    <source>
        <dbReference type="ARBA" id="ARBA00001936"/>
    </source>
</evidence>
<dbReference type="SUPFAM" id="SSF53659">
    <property type="entry name" value="Isocitrate/Isopropylmalate dehydrogenase-like"/>
    <property type="match status" value="1"/>
</dbReference>
<dbReference type="InterPro" id="IPR024084">
    <property type="entry name" value="IsoPropMal-DH-like_dom"/>
</dbReference>
<evidence type="ECO:0000259" key="10">
    <source>
        <dbReference type="Pfam" id="PF00180"/>
    </source>
</evidence>
<dbReference type="Pfam" id="PF00180">
    <property type="entry name" value="Iso_dh"/>
    <property type="match status" value="1"/>
</dbReference>
<dbReference type="EMBL" id="DF196786">
    <property type="protein sequence ID" value="GAC76242.1"/>
    <property type="molecule type" value="Genomic_DNA"/>
</dbReference>
<dbReference type="STRING" id="1151754.M9MHM9"/>
<dbReference type="GO" id="GO:0005739">
    <property type="term" value="C:mitochondrion"/>
    <property type="evidence" value="ECO:0007669"/>
    <property type="project" value="TreeGrafter"/>
</dbReference>
<evidence type="ECO:0000256" key="3">
    <source>
        <dbReference type="ARBA" id="ARBA00007769"/>
    </source>
</evidence>
<name>M9MHM9_PSEA3</name>
<dbReference type="PANTHER" id="PTHR11822:SF21">
    <property type="entry name" value="ISOCITRATE DEHYDROGENASE [NADP], MITOCHONDRIAL"/>
    <property type="match status" value="1"/>
</dbReference>
<reference evidence="12" key="1">
    <citation type="journal article" date="2013" name="Genome Announc.">
        <title>Genome sequence of the basidiomycetous yeast Pseudozyma antarctica T-34, a producer of the glycolipid biosurfactants mannosylerythritol lipids.</title>
        <authorList>
            <person name="Morita T."/>
            <person name="Koike H."/>
            <person name="Koyama Y."/>
            <person name="Hagiwara H."/>
            <person name="Ito E."/>
            <person name="Fukuoka T."/>
            <person name="Imura T."/>
            <person name="Machida M."/>
            <person name="Kitamoto D."/>
        </authorList>
    </citation>
    <scope>NUCLEOTIDE SEQUENCE [LARGE SCALE GENOMIC DNA]</scope>
    <source>
        <strain evidence="12">T-34</strain>
    </source>
</reference>
<evidence type="ECO:0000256" key="7">
    <source>
        <dbReference type="ARBA" id="ARBA00023002"/>
    </source>
</evidence>
<dbReference type="GO" id="GO:0006099">
    <property type="term" value="P:tricarboxylic acid cycle"/>
    <property type="evidence" value="ECO:0007669"/>
    <property type="project" value="UniProtKB-KW"/>
</dbReference>
<evidence type="ECO:0000256" key="2">
    <source>
        <dbReference type="ARBA" id="ARBA00001946"/>
    </source>
</evidence>
<evidence type="ECO:0000313" key="12">
    <source>
        <dbReference type="Proteomes" id="UP000011976"/>
    </source>
</evidence>
<dbReference type="GO" id="GO:0006102">
    <property type="term" value="P:isocitrate metabolic process"/>
    <property type="evidence" value="ECO:0007669"/>
    <property type="project" value="InterPro"/>
</dbReference>
<comment type="cofactor">
    <cofactor evidence="2">
        <name>Mg(2+)</name>
        <dbReference type="ChEBI" id="CHEBI:18420"/>
    </cofactor>
</comment>
<organism evidence="11 12">
    <name type="scientific">Pseudozyma antarctica (strain T-34)</name>
    <name type="common">Yeast</name>
    <name type="synonym">Candida antarctica</name>
    <dbReference type="NCBI Taxonomy" id="1151754"/>
    <lineage>
        <taxon>Eukaryota</taxon>
        <taxon>Fungi</taxon>
        <taxon>Dikarya</taxon>
        <taxon>Basidiomycota</taxon>
        <taxon>Ustilaginomycotina</taxon>
        <taxon>Ustilaginomycetes</taxon>
        <taxon>Ustilaginales</taxon>
        <taxon>Ustilaginaceae</taxon>
        <taxon>Moesziomyces</taxon>
    </lineage>
</organism>
<keyword evidence="7" id="KW-0560">Oxidoreductase</keyword>
<dbReference type="Proteomes" id="UP000011976">
    <property type="component" value="Unassembled WGS sequence"/>
</dbReference>
<keyword evidence="8" id="KW-0464">Manganese</keyword>
<dbReference type="AlphaFoldDB" id="M9MHM9"/>
<dbReference type="GO" id="GO:0004450">
    <property type="term" value="F:isocitrate dehydrogenase (NADP+) activity"/>
    <property type="evidence" value="ECO:0007669"/>
    <property type="project" value="UniProtKB-EC"/>
</dbReference>
<comment type="cofactor">
    <cofactor evidence="1">
        <name>Mn(2+)</name>
        <dbReference type="ChEBI" id="CHEBI:29035"/>
    </cofactor>
</comment>
<sequence>MTSELITPDGQIIESEAAHGTVTRHYREHQKGNETSTNSVASIYAWTRGLAFRGKLDKNDELVYFANALEEACLDAINAGKMTKDLALIYHGKQMKREHYVTTMEYIDEVAKILKHKLSAKGIEAGKL</sequence>
<evidence type="ECO:0000256" key="6">
    <source>
        <dbReference type="ARBA" id="ARBA00022842"/>
    </source>
</evidence>
<keyword evidence="5" id="KW-0479">Metal-binding</keyword>
<proteinExistence type="inferred from homology"/>
<keyword evidence="6" id="KW-0460">Magnesium</keyword>
<evidence type="ECO:0000256" key="5">
    <source>
        <dbReference type="ARBA" id="ARBA00022723"/>
    </source>
</evidence>
<dbReference type="GO" id="GO:0006739">
    <property type="term" value="P:NADP+ metabolic process"/>
    <property type="evidence" value="ECO:0007669"/>
    <property type="project" value="TreeGrafter"/>
</dbReference>
<evidence type="ECO:0000256" key="9">
    <source>
        <dbReference type="ARBA" id="ARBA00023554"/>
    </source>
</evidence>